<protein>
    <submittedName>
        <fullName evidence="2">Uncharacterized protein</fullName>
    </submittedName>
</protein>
<dbReference type="EMBL" id="KL596742">
    <property type="protein sequence ID" value="KER26647.1"/>
    <property type="molecule type" value="Genomic_DNA"/>
</dbReference>
<dbReference type="CTD" id="20320331"/>
<feature type="region of interest" description="Disordered" evidence="1">
    <location>
        <begin position="41"/>
        <end position="227"/>
    </location>
</feature>
<feature type="compositionally biased region" description="Basic and acidic residues" evidence="1">
    <location>
        <begin position="124"/>
        <end position="140"/>
    </location>
</feature>
<dbReference type="AlphaFoldDB" id="A0A074ZLL6"/>
<dbReference type="Proteomes" id="UP000054324">
    <property type="component" value="Unassembled WGS sequence"/>
</dbReference>
<keyword evidence="3" id="KW-1185">Reference proteome</keyword>
<accession>A0A074ZLL6</accession>
<gene>
    <name evidence="2" type="ORF">T265_06149</name>
</gene>
<organism evidence="2 3">
    <name type="scientific">Opisthorchis viverrini</name>
    <name type="common">Southeast Asian liver fluke</name>
    <dbReference type="NCBI Taxonomy" id="6198"/>
    <lineage>
        <taxon>Eukaryota</taxon>
        <taxon>Metazoa</taxon>
        <taxon>Spiralia</taxon>
        <taxon>Lophotrochozoa</taxon>
        <taxon>Platyhelminthes</taxon>
        <taxon>Trematoda</taxon>
        <taxon>Digenea</taxon>
        <taxon>Opisthorchiida</taxon>
        <taxon>Opisthorchiata</taxon>
        <taxon>Opisthorchiidae</taxon>
        <taxon>Opisthorchis</taxon>
    </lineage>
</organism>
<name>A0A074ZLL6_OPIVI</name>
<dbReference type="RefSeq" id="XP_009169606.1">
    <property type="nucleotide sequence ID" value="XM_009171342.1"/>
</dbReference>
<feature type="compositionally biased region" description="Basic and acidic residues" evidence="1">
    <location>
        <begin position="64"/>
        <end position="75"/>
    </location>
</feature>
<feature type="compositionally biased region" description="Basic and acidic residues" evidence="1">
    <location>
        <begin position="41"/>
        <end position="56"/>
    </location>
</feature>
<dbReference type="GeneID" id="20320331"/>
<reference evidence="2 3" key="1">
    <citation type="submission" date="2013-11" db="EMBL/GenBank/DDBJ databases">
        <title>Opisthorchis viverrini - life in the bile duct.</title>
        <authorList>
            <person name="Young N.D."/>
            <person name="Nagarajan N."/>
            <person name="Lin S.J."/>
            <person name="Korhonen P.K."/>
            <person name="Jex A.R."/>
            <person name="Hall R.S."/>
            <person name="Safavi-Hemami H."/>
            <person name="Kaewkong W."/>
            <person name="Bertrand D."/>
            <person name="Gao S."/>
            <person name="Seet Q."/>
            <person name="Wongkham S."/>
            <person name="Teh B.T."/>
            <person name="Wongkham C."/>
            <person name="Intapan P.M."/>
            <person name="Maleewong W."/>
            <person name="Yang X."/>
            <person name="Hu M."/>
            <person name="Wang Z."/>
            <person name="Hofmann A."/>
            <person name="Sternberg P.W."/>
            <person name="Tan P."/>
            <person name="Wang J."/>
            <person name="Gasser R.B."/>
        </authorList>
    </citation>
    <scope>NUCLEOTIDE SEQUENCE [LARGE SCALE GENOMIC DNA]</scope>
</reference>
<evidence type="ECO:0000313" key="3">
    <source>
        <dbReference type="Proteomes" id="UP000054324"/>
    </source>
</evidence>
<feature type="region of interest" description="Disordered" evidence="1">
    <location>
        <begin position="1"/>
        <end position="28"/>
    </location>
</feature>
<proteinExistence type="predicted"/>
<evidence type="ECO:0000256" key="1">
    <source>
        <dbReference type="SAM" id="MobiDB-lite"/>
    </source>
</evidence>
<dbReference type="OrthoDB" id="6259129at2759"/>
<feature type="compositionally biased region" description="Basic and acidic residues" evidence="1">
    <location>
        <begin position="148"/>
        <end position="201"/>
    </location>
</feature>
<sequence>MPEERNLFGKQLTISSMGDSAKHDNEMELPGNSVEFFIGESEHRREMPARLQERLTNRPVSTKSPEEKRREQEQRKKSHSPLTGMPEERNLFGKQLTISSMGDSAKHDNEMELPGNSVEFFIGESEHRREMPARLQERLTNRPVSTKSPEEKRREQEQRKKELDDQKQQKLREHHEKVERLSSQKREKKRLQDERLARDQLNDYESNLKDPTVTQQRENVDQPRTQG</sequence>
<evidence type="ECO:0000313" key="2">
    <source>
        <dbReference type="EMBL" id="KER26647.1"/>
    </source>
</evidence>
<dbReference type="KEGG" id="ovi:T265_06149"/>
<feature type="compositionally biased region" description="Polar residues" evidence="1">
    <location>
        <begin position="212"/>
        <end position="227"/>
    </location>
</feature>